<dbReference type="InterPro" id="IPR005158">
    <property type="entry name" value="BTAD"/>
</dbReference>
<dbReference type="PANTHER" id="PTHR47691">
    <property type="entry name" value="REGULATOR-RELATED"/>
    <property type="match status" value="1"/>
</dbReference>
<accession>A0A291QE15</accession>
<dbReference type="InterPro" id="IPR016032">
    <property type="entry name" value="Sig_transdc_resp-reg_C-effctor"/>
</dbReference>
<dbReference type="InterPro" id="IPR001867">
    <property type="entry name" value="OmpR/PhoB-type_DNA-bd"/>
</dbReference>
<feature type="DNA-binding region" description="OmpR/PhoB-type" evidence="4">
    <location>
        <begin position="1"/>
        <end position="96"/>
    </location>
</feature>
<feature type="region of interest" description="Disordered" evidence="5">
    <location>
        <begin position="343"/>
        <end position="391"/>
    </location>
</feature>
<dbReference type="InterPro" id="IPR011990">
    <property type="entry name" value="TPR-like_helical_dom_sf"/>
</dbReference>
<evidence type="ECO:0000256" key="2">
    <source>
        <dbReference type="ARBA" id="ARBA00023012"/>
    </source>
</evidence>
<evidence type="ECO:0000256" key="3">
    <source>
        <dbReference type="ARBA" id="ARBA00023125"/>
    </source>
</evidence>
<comment type="similarity">
    <text evidence="1">Belongs to the AfsR/DnrI/RedD regulatory family.</text>
</comment>
<evidence type="ECO:0000256" key="1">
    <source>
        <dbReference type="ARBA" id="ARBA00005820"/>
    </source>
</evidence>
<dbReference type="GO" id="GO:0000160">
    <property type="term" value="P:phosphorelay signal transduction system"/>
    <property type="evidence" value="ECO:0007669"/>
    <property type="project" value="UniProtKB-KW"/>
</dbReference>
<dbReference type="RefSeq" id="WP_199843220.1">
    <property type="nucleotide sequence ID" value="NZ_CP022685.1"/>
</dbReference>
<proteinExistence type="inferred from homology"/>
<feature type="domain" description="OmpR/PhoB-type" evidence="6">
    <location>
        <begin position="1"/>
        <end position="96"/>
    </location>
</feature>
<feature type="region of interest" description="Disordered" evidence="5">
    <location>
        <begin position="579"/>
        <end position="610"/>
    </location>
</feature>
<dbReference type="AlphaFoldDB" id="A0A291QE15"/>
<dbReference type="Gene3D" id="3.40.50.300">
    <property type="entry name" value="P-loop containing nucleotide triphosphate hydrolases"/>
    <property type="match status" value="1"/>
</dbReference>
<dbReference type="Pfam" id="PF00486">
    <property type="entry name" value="Trans_reg_C"/>
    <property type="match status" value="1"/>
</dbReference>
<evidence type="ECO:0000259" key="6">
    <source>
        <dbReference type="PROSITE" id="PS51755"/>
    </source>
</evidence>
<evidence type="ECO:0000256" key="4">
    <source>
        <dbReference type="PROSITE-ProRule" id="PRU01091"/>
    </source>
</evidence>
<reference evidence="7 8" key="1">
    <citation type="submission" date="2017-08" db="EMBL/GenBank/DDBJ databases">
        <title>Complete Genome Sequence of Streptomyces formicae KY5, the formicamycin producer.</title>
        <authorList>
            <person name="Holmes N.A."/>
            <person name="Devine R."/>
            <person name="Qin Z."/>
            <person name="Seipke R.F."/>
            <person name="Wilkinson B."/>
            <person name="Hutchings M.I."/>
        </authorList>
    </citation>
    <scope>NUCLEOTIDE SEQUENCE [LARGE SCALE GENOMIC DNA]</scope>
    <source>
        <strain evidence="7 8">KY5</strain>
    </source>
</reference>
<dbReference type="SMART" id="SM01043">
    <property type="entry name" value="BTAD"/>
    <property type="match status" value="1"/>
</dbReference>
<keyword evidence="8" id="KW-1185">Reference proteome</keyword>
<dbReference type="SUPFAM" id="SSF52540">
    <property type="entry name" value="P-loop containing nucleoside triphosphate hydrolases"/>
    <property type="match status" value="1"/>
</dbReference>
<dbReference type="GO" id="GO:0006355">
    <property type="term" value="P:regulation of DNA-templated transcription"/>
    <property type="evidence" value="ECO:0007669"/>
    <property type="project" value="InterPro"/>
</dbReference>
<dbReference type="InterPro" id="IPR027417">
    <property type="entry name" value="P-loop_NTPase"/>
</dbReference>
<dbReference type="CDD" id="cd15831">
    <property type="entry name" value="BTAD"/>
    <property type="match status" value="1"/>
</dbReference>
<keyword evidence="3 4" id="KW-0238">DNA-binding</keyword>
<sequence length="1103" mass="118233">MRFEVLGPLVVRTRDGAAAPAPEPKVRALLAALLVRAGRPVPVDTLVDDLWGDRLPSSPGNSLQTKVSQLRRTLEAAEPGGRGLVARGPAGYELRVSREDVDADRFASLASRAYDAGADPRTKASLLTDALALWRGPAYADFRDADFVRETVAHLDEQRLTAQETLAELRLGLGEHALLADELAPLVAREPLRERLRGTYLTALYRSGRTAEALESYRDLRLRLADEHGIDPGPELGALHEAMLRQDVSASPAVSAVARPLMNLPAQVTGLIGREQAVKRVRELIMSGRLVTLTGPGGVGKTRLALESAAALAEHFPDGIHLAELAGTRGEVTSTVAAALGIRDDAPADPPEPEPGAASASSDGSTVASEGLGQPGRLEQPGRIGQPGRLGQSGRLGRLGRALAGCRLLLVLDNCEHVLGPAADLAAELLRHAPHLRILATSQEPLALSGEIIEAVAPLGEEEALRLFATRAAATAPGFVLDDGNREAAALICRRLDGIPLAVELAATRVRALGVHALADRLHDRFRLLNQVRRDAPARQRTLRAMIDWSWELLTPPERRALRQLAVFSGDFTLESAEEVLSPPESVGPESAGPESVGPEAAGSESAGPEGVASEVVVEDDVLDLVTRLVDRSLLTPAPGATPEIRYRMLESVTAYGLERLDKAAETATLRRRHAHHFAALAERGAAALRGPGQRSWLRRLDREAVNLRAALEWSADEADATTALRLVNALTWYWFLRGRLREAMRSLDLALNLTSEPQVHATDLRSARTAAASAHAAFALLTGEETCAHGLTCEREATTPADARSRWLLAFARCGFDHTASEDARVDALLAEFRAAGDRWGEAAALSTRATRALYRGDLVALRDNATRSAALFTELGDRWGQLQSSEQLGVLAEIAADYDEAARLQRDGLRGAEELELWTDLSFRLSRLGRLALLTGDDPAATDHHQRAARLAAQQSHRPAQQFAETGLAIGARHRGDLDTAEELLVPWLDFNRRFGVDSGTALILAQLGYVAEQRGDAPRAEELHRDGLAVARTTGDERAVALALEGLAGARALADDPTHAAELLGTAAALREAAGAPLPPAERKDVGRALQRIRATHQPS</sequence>
<dbReference type="SUPFAM" id="SSF46894">
    <property type="entry name" value="C-terminal effector domain of the bipartite response regulators"/>
    <property type="match status" value="1"/>
</dbReference>
<dbReference type="SUPFAM" id="SSF48452">
    <property type="entry name" value="TPR-like"/>
    <property type="match status" value="2"/>
</dbReference>
<dbReference type="KEGG" id="sfk:KY5_4933"/>
<evidence type="ECO:0000256" key="5">
    <source>
        <dbReference type="SAM" id="MobiDB-lite"/>
    </source>
</evidence>
<dbReference type="Gene3D" id="1.25.40.10">
    <property type="entry name" value="Tetratricopeptide repeat domain"/>
    <property type="match status" value="3"/>
</dbReference>
<dbReference type="PANTHER" id="PTHR47691:SF3">
    <property type="entry name" value="HTH-TYPE TRANSCRIPTIONAL REGULATOR RV0890C-RELATED"/>
    <property type="match status" value="1"/>
</dbReference>
<name>A0A291QE15_9ACTN</name>
<organism evidence="7 8">
    <name type="scientific">Streptomyces formicae</name>
    <dbReference type="NCBI Taxonomy" id="1616117"/>
    <lineage>
        <taxon>Bacteria</taxon>
        <taxon>Bacillati</taxon>
        <taxon>Actinomycetota</taxon>
        <taxon>Actinomycetes</taxon>
        <taxon>Kitasatosporales</taxon>
        <taxon>Streptomycetaceae</taxon>
        <taxon>Streptomyces</taxon>
    </lineage>
</organism>
<dbReference type="Proteomes" id="UP000221011">
    <property type="component" value="Chromosome"/>
</dbReference>
<gene>
    <name evidence="7" type="ORF">KY5_4933</name>
</gene>
<dbReference type="PROSITE" id="PS51755">
    <property type="entry name" value="OMPR_PHOB"/>
    <property type="match status" value="1"/>
</dbReference>
<dbReference type="EMBL" id="CP022685">
    <property type="protein sequence ID" value="ATL29951.1"/>
    <property type="molecule type" value="Genomic_DNA"/>
</dbReference>
<keyword evidence="2" id="KW-0902">Two-component regulatory system</keyword>
<evidence type="ECO:0000313" key="8">
    <source>
        <dbReference type="Proteomes" id="UP000221011"/>
    </source>
</evidence>
<dbReference type="Gene3D" id="1.10.10.10">
    <property type="entry name" value="Winged helix-like DNA-binding domain superfamily/Winged helix DNA-binding domain"/>
    <property type="match status" value="1"/>
</dbReference>
<dbReference type="GO" id="GO:0003677">
    <property type="term" value="F:DNA binding"/>
    <property type="evidence" value="ECO:0007669"/>
    <property type="project" value="UniProtKB-UniRule"/>
</dbReference>
<evidence type="ECO:0000313" key="7">
    <source>
        <dbReference type="EMBL" id="ATL29951.1"/>
    </source>
</evidence>
<dbReference type="InterPro" id="IPR036388">
    <property type="entry name" value="WH-like_DNA-bd_sf"/>
</dbReference>
<protein>
    <submittedName>
        <fullName evidence="7">Putative AfsR-like transcriptional regulator</fullName>
    </submittedName>
</protein>
<dbReference type="SMART" id="SM00862">
    <property type="entry name" value="Trans_reg_C"/>
    <property type="match status" value="1"/>
</dbReference>
<feature type="compositionally biased region" description="Low complexity" evidence="5">
    <location>
        <begin position="355"/>
        <end position="365"/>
    </location>
</feature>
<dbReference type="Pfam" id="PF03704">
    <property type="entry name" value="BTAD"/>
    <property type="match status" value="1"/>
</dbReference>